<comment type="subcellular location">
    <subcellularLocation>
        <location evidence="1">Cell membrane</location>
        <topology evidence="1">Multi-pass membrane protein</topology>
    </subcellularLocation>
</comment>
<dbReference type="RefSeq" id="WP_338449974.1">
    <property type="nucleotide sequence ID" value="NZ_CP137640.1"/>
</dbReference>
<evidence type="ECO:0000256" key="1">
    <source>
        <dbReference type="ARBA" id="ARBA00004651"/>
    </source>
</evidence>
<feature type="transmembrane region" description="Helical" evidence="6">
    <location>
        <begin position="39"/>
        <end position="62"/>
    </location>
</feature>
<evidence type="ECO:0000256" key="5">
    <source>
        <dbReference type="ARBA" id="ARBA00023136"/>
    </source>
</evidence>
<feature type="transmembrane region" description="Helical" evidence="6">
    <location>
        <begin position="12"/>
        <end position="33"/>
    </location>
</feature>
<evidence type="ECO:0008006" key="9">
    <source>
        <dbReference type="Google" id="ProtNLM"/>
    </source>
</evidence>
<feature type="transmembrane region" description="Helical" evidence="6">
    <location>
        <begin position="315"/>
        <end position="336"/>
    </location>
</feature>
<dbReference type="PANTHER" id="PTHR30250">
    <property type="entry name" value="PST FAMILY PREDICTED COLANIC ACID TRANSPORTER"/>
    <property type="match status" value="1"/>
</dbReference>
<evidence type="ECO:0000313" key="8">
    <source>
        <dbReference type="Proteomes" id="UP001357223"/>
    </source>
</evidence>
<keyword evidence="2" id="KW-1003">Cell membrane</keyword>
<feature type="transmembrane region" description="Helical" evidence="6">
    <location>
        <begin position="371"/>
        <end position="392"/>
    </location>
</feature>
<protein>
    <recommendedName>
        <fullName evidence="9">Polysaccharide biosynthesis protein</fullName>
    </recommendedName>
</protein>
<keyword evidence="3 6" id="KW-0812">Transmembrane</keyword>
<gene>
    <name evidence="7" type="ORF">R4Z09_28170</name>
</gene>
<organism evidence="7 8">
    <name type="scientific">Niallia oryzisoli</name>
    <dbReference type="NCBI Taxonomy" id="1737571"/>
    <lineage>
        <taxon>Bacteria</taxon>
        <taxon>Bacillati</taxon>
        <taxon>Bacillota</taxon>
        <taxon>Bacilli</taxon>
        <taxon>Bacillales</taxon>
        <taxon>Bacillaceae</taxon>
        <taxon>Niallia</taxon>
    </lineage>
</organism>
<feature type="transmembrane region" description="Helical" evidence="6">
    <location>
        <begin position="82"/>
        <end position="104"/>
    </location>
</feature>
<evidence type="ECO:0000256" key="2">
    <source>
        <dbReference type="ARBA" id="ARBA00022475"/>
    </source>
</evidence>
<feature type="transmembrane region" description="Helical" evidence="6">
    <location>
        <begin position="165"/>
        <end position="182"/>
    </location>
</feature>
<proteinExistence type="predicted"/>
<accession>A0ABZ2CB92</accession>
<evidence type="ECO:0000256" key="6">
    <source>
        <dbReference type="SAM" id="Phobius"/>
    </source>
</evidence>
<name>A0ABZ2CB92_9BACI</name>
<keyword evidence="8" id="KW-1185">Reference proteome</keyword>
<sequence length="406" mass="45383">MLKRKIINDTILNIIATALPIMILQLVILPVIGTRVGDVEYGLIITLVSLSTLLSQPFGNVLNNIRLLTHKEYEDHGVSGDFNILLAGAILINACMMVIGTIYYAGSDSFLNVGMMIILSCLTLTREYVIVTFRITLNYKAILMNNIILGIGYLAGMLVFWLTGYWQSIYIIGSALSLIYVMRHSSLLKEKLTRTPFFKQTTYKSIILFISVFMKTILNYGDKLLLFPLLGPATVSVYYSATVLGKIISMAITPVSSVMLSYLAKMEKMKMKQFLSVLSITFVVGVIGYFVTFWISGPVLQWLYPKWAEESLRLIPITTATAIMEVMCGVIHPIVLRFNHMNWQIVISGTNVIIYLTGVLILYHFYGLVGFSIGILAAGLFKLLLMISIFVSNDLKKEQSKRSADA</sequence>
<feature type="transmembrane region" description="Helical" evidence="6">
    <location>
        <begin position="343"/>
        <end position="365"/>
    </location>
</feature>
<feature type="transmembrane region" description="Helical" evidence="6">
    <location>
        <begin position="141"/>
        <end position="159"/>
    </location>
</feature>
<dbReference type="Proteomes" id="UP001357223">
    <property type="component" value="Chromosome"/>
</dbReference>
<reference evidence="7 8" key="1">
    <citation type="submission" date="2023-10" db="EMBL/GenBank/DDBJ databases">
        <title>Niallia locisalis sp.nov. isolated from a salt pond sample.</title>
        <authorList>
            <person name="Li X.-J."/>
            <person name="Dong L."/>
        </authorList>
    </citation>
    <scope>NUCLEOTIDE SEQUENCE [LARGE SCALE GENOMIC DNA]</scope>
    <source>
        <strain evidence="7 8">DSM 29761</strain>
    </source>
</reference>
<dbReference type="EMBL" id="CP137640">
    <property type="protein sequence ID" value="WVX81044.1"/>
    <property type="molecule type" value="Genomic_DNA"/>
</dbReference>
<evidence type="ECO:0000313" key="7">
    <source>
        <dbReference type="EMBL" id="WVX81044.1"/>
    </source>
</evidence>
<feature type="transmembrane region" description="Helical" evidence="6">
    <location>
        <begin position="110"/>
        <end position="129"/>
    </location>
</feature>
<keyword evidence="5 6" id="KW-0472">Membrane</keyword>
<feature type="transmembrane region" description="Helical" evidence="6">
    <location>
        <begin position="202"/>
        <end position="218"/>
    </location>
</feature>
<dbReference type="InterPro" id="IPR050833">
    <property type="entry name" value="Poly_Biosynth_Transport"/>
</dbReference>
<feature type="transmembrane region" description="Helical" evidence="6">
    <location>
        <begin position="274"/>
        <end position="295"/>
    </location>
</feature>
<evidence type="ECO:0000256" key="3">
    <source>
        <dbReference type="ARBA" id="ARBA00022692"/>
    </source>
</evidence>
<dbReference type="PANTHER" id="PTHR30250:SF11">
    <property type="entry name" value="O-ANTIGEN TRANSPORTER-RELATED"/>
    <property type="match status" value="1"/>
</dbReference>
<feature type="transmembrane region" description="Helical" evidence="6">
    <location>
        <begin position="238"/>
        <end position="262"/>
    </location>
</feature>
<evidence type="ECO:0000256" key="4">
    <source>
        <dbReference type="ARBA" id="ARBA00022989"/>
    </source>
</evidence>
<keyword evidence="4 6" id="KW-1133">Transmembrane helix</keyword>